<dbReference type="AlphaFoldDB" id="A0A212JRP0"/>
<evidence type="ECO:0000313" key="2">
    <source>
        <dbReference type="EMBL" id="SBW02144.1"/>
    </source>
</evidence>
<evidence type="ECO:0008006" key="3">
    <source>
        <dbReference type="Google" id="ProtNLM"/>
    </source>
</evidence>
<proteinExistence type="predicted"/>
<feature type="signal peptide" evidence="1">
    <location>
        <begin position="1"/>
        <end position="25"/>
    </location>
</feature>
<organism evidence="2">
    <name type="scientific">uncultured Dysgonomonas sp</name>
    <dbReference type="NCBI Taxonomy" id="206096"/>
    <lineage>
        <taxon>Bacteria</taxon>
        <taxon>Pseudomonadati</taxon>
        <taxon>Bacteroidota</taxon>
        <taxon>Bacteroidia</taxon>
        <taxon>Bacteroidales</taxon>
        <taxon>Dysgonomonadaceae</taxon>
        <taxon>Dysgonomonas</taxon>
        <taxon>environmental samples</taxon>
    </lineage>
</organism>
<keyword evidence="1" id="KW-0732">Signal</keyword>
<sequence>MKKIILFILCSTLITGVLTSCGPKAKTETPAETVKTENKAEAPKSKFVKLAEETNKSMPMPLPGGIRMDKAEAVSKNEFKYYYTFTQTPAVTAEEFVRSTKPALTLALQSTKGKDLDMFKDDKMTLVYAYYTMDGKLFAEVKLMPEDYIK</sequence>
<dbReference type="PROSITE" id="PS51257">
    <property type="entry name" value="PROKAR_LIPOPROTEIN"/>
    <property type="match status" value="1"/>
</dbReference>
<evidence type="ECO:0000256" key="1">
    <source>
        <dbReference type="SAM" id="SignalP"/>
    </source>
</evidence>
<dbReference type="EMBL" id="FLUM01000003">
    <property type="protein sequence ID" value="SBW02144.1"/>
    <property type="molecule type" value="Genomic_DNA"/>
</dbReference>
<dbReference type="RefSeq" id="WP_296941931.1">
    <property type="nucleotide sequence ID" value="NZ_LT599032.1"/>
</dbReference>
<protein>
    <recommendedName>
        <fullName evidence="3">Lipoprotein</fullName>
    </recommendedName>
</protein>
<accession>A0A212JRP0</accession>
<name>A0A212JRP0_9BACT</name>
<feature type="chain" id="PRO_5012194338" description="Lipoprotein" evidence="1">
    <location>
        <begin position="26"/>
        <end position="150"/>
    </location>
</feature>
<gene>
    <name evidence="2" type="ORF">KL86DYS1_30201</name>
</gene>
<reference evidence="2" key="1">
    <citation type="submission" date="2016-04" db="EMBL/GenBank/DDBJ databases">
        <authorList>
            <person name="Evans L.H."/>
            <person name="Alamgir A."/>
            <person name="Owens N."/>
            <person name="Weber N.D."/>
            <person name="Virtaneva K."/>
            <person name="Barbian K."/>
            <person name="Babar A."/>
            <person name="Rosenke K."/>
        </authorList>
    </citation>
    <scope>NUCLEOTIDE SEQUENCE</scope>
    <source>
        <strain evidence="2">86-1</strain>
    </source>
</reference>